<reference evidence="11" key="2">
    <citation type="journal article" date="2016" name="Int. J. Syst. Evol. Microbiol.">
        <title>Complete genome sequence and cell structure of Limnochorda pilosa, a Gram-negative spore-former within the phylum Firmicutes.</title>
        <authorList>
            <person name="Watanabe M."/>
            <person name="Kojima H."/>
            <person name="Fukui M."/>
        </authorList>
    </citation>
    <scope>NUCLEOTIDE SEQUENCE [LARGE SCALE GENOMIC DNA]</scope>
    <source>
        <strain evidence="11">HC45</strain>
    </source>
</reference>
<keyword evidence="4 10" id="KW-0548">Nucleotidyltransferase</keyword>
<comment type="similarity">
    <text evidence="1">Belongs to the mannose-6-phosphate isomerase type 2 family.</text>
</comment>
<reference evidence="11" key="1">
    <citation type="submission" date="2015-07" db="EMBL/GenBank/DDBJ databases">
        <title>Complete genome sequence and phylogenetic analysis of Limnochorda pilosa.</title>
        <authorList>
            <person name="Watanabe M."/>
            <person name="Kojima H."/>
            <person name="Fukui M."/>
        </authorList>
    </citation>
    <scope>NUCLEOTIDE SEQUENCE [LARGE SCALE GENOMIC DNA]</scope>
    <source>
        <strain evidence="11">HC45</strain>
    </source>
</reference>
<dbReference type="Gene3D" id="3.90.550.10">
    <property type="entry name" value="Spore Coat Polysaccharide Biosynthesis Protein SpsA, Chain A"/>
    <property type="match status" value="1"/>
</dbReference>
<evidence type="ECO:0000256" key="4">
    <source>
        <dbReference type="ARBA" id="ARBA00022695"/>
    </source>
</evidence>
<dbReference type="InterPro" id="IPR049577">
    <property type="entry name" value="GMPP_N"/>
</dbReference>
<accession>A0A0K2SP31</accession>
<dbReference type="SUPFAM" id="SSF159283">
    <property type="entry name" value="Guanosine diphospho-D-mannose pyrophosphorylase/mannose-6-phosphate isomerase linker domain"/>
    <property type="match status" value="1"/>
</dbReference>
<dbReference type="PATRIC" id="fig|1555112.3.peg.3079"/>
<evidence type="ECO:0000259" key="8">
    <source>
        <dbReference type="Pfam" id="PF00483"/>
    </source>
</evidence>
<dbReference type="InterPro" id="IPR051161">
    <property type="entry name" value="Mannose-6P_isomerase_type2"/>
</dbReference>
<evidence type="ECO:0000313" key="11">
    <source>
        <dbReference type="Proteomes" id="UP000065807"/>
    </source>
</evidence>
<feature type="domain" description="Nucleotidyl transferase" evidence="8">
    <location>
        <begin position="4"/>
        <end position="287"/>
    </location>
</feature>
<keyword evidence="11" id="KW-1185">Reference proteome</keyword>
<dbReference type="Pfam" id="PF00483">
    <property type="entry name" value="NTP_transferase"/>
    <property type="match status" value="1"/>
</dbReference>
<organism evidence="10 11">
    <name type="scientific">Limnochorda pilosa</name>
    <dbReference type="NCBI Taxonomy" id="1555112"/>
    <lineage>
        <taxon>Bacteria</taxon>
        <taxon>Bacillati</taxon>
        <taxon>Bacillota</taxon>
        <taxon>Limnochordia</taxon>
        <taxon>Limnochordales</taxon>
        <taxon>Limnochordaceae</taxon>
        <taxon>Limnochorda</taxon>
    </lineage>
</organism>
<dbReference type="CDD" id="cd02509">
    <property type="entry name" value="GDP-M1P_Guanylyltransferase"/>
    <property type="match status" value="1"/>
</dbReference>
<dbReference type="SUPFAM" id="SSF53448">
    <property type="entry name" value="Nucleotide-diphospho-sugar transferases"/>
    <property type="match status" value="1"/>
</dbReference>
<dbReference type="Proteomes" id="UP000065807">
    <property type="component" value="Chromosome"/>
</dbReference>
<dbReference type="AlphaFoldDB" id="A0A0K2SP31"/>
<feature type="domain" description="MannoseP isomerase/GMP-like beta-helix" evidence="9">
    <location>
        <begin position="295"/>
        <end position="348"/>
    </location>
</feature>
<dbReference type="EMBL" id="AP014924">
    <property type="protein sequence ID" value="BAS28861.1"/>
    <property type="molecule type" value="Genomic_DNA"/>
</dbReference>
<proteinExistence type="inferred from homology"/>
<name>A0A0K2SP31_LIMPI</name>
<dbReference type="RefSeq" id="WP_144440520.1">
    <property type="nucleotide sequence ID" value="NZ_AP014924.1"/>
</dbReference>
<dbReference type="GO" id="GO:0004475">
    <property type="term" value="F:mannose-1-phosphate guanylyltransferase (GTP) activity"/>
    <property type="evidence" value="ECO:0007669"/>
    <property type="project" value="UniProtKB-EC"/>
</dbReference>
<protein>
    <recommendedName>
        <fullName evidence="2">mannose-1-phosphate guanylyltransferase</fullName>
        <ecNumber evidence="2">2.7.7.13</ecNumber>
    </recommendedName>
</protein>
<dbReference type="OrthoDB" id="9806359at2"/>
<evidence type="ECO:0000256" key="5">
    <source>
        <dbReference type="ARBA" id="ARBA00022741"/>
    </source>
</evidence>
<dbReference type="InterPro" id="IPR029044">
    <property type="entry name" value="Nucleotide-diphossugar_trans"/>
</dbReference>
<dbReference type="InterPro" id="IPR054566">
    <property type="entry name" value="ManC/GMP-like_b-helix"/>
</dbReference>
<keyword evidence="6" id="KW-0342">GTP-binding</keyword>
<dbReference type="EC" id="2.7.7.13" evidence="2"/>
<evidence type="ECO:0000256" key="1">
    <source>
        <dbReference type="ARBA" id="ARBA00006115"/>
    </source>
</evidence>
<dbReference type="InterPro" id="IPR005835">
    <property type="entry name" value="NTP_transferase_dom"/>
</dbReference>
<dbReference type="GO" id="GO:0009298">
    <property type="term" value="P:GDP-mannose biosynthetic process"/>
    <property type="evidence" value="ECO:0007669"/>
    <property type="project" value="TreeGrafter"/>
</dbReference>
<dbReference type="KEGG" id="lpil:LIP_3032"/>
<dbReference type="PANTHER" id="PTHR46390:SF1">
    <property type="entry name" value="MANNOSE-1-PHOSPHATE GUANYLYLTRANSFERASE"/>
    <property type="match status" value="1"/>
</dbReference>
<evidence type="ECO:0000256" key="6">
    <source>
        <dbReference type="ARBA" id="ARBA00023134"/>
    </source>
</evidence>
<dbReference type="FunFam" id="3.90.550.10:FF:000046">
    <property type="entry name" value="Mannose-1-phosphate guanylyltransferase (GDP)"/>
    <property type="match status" value="1"/>
</dbReference>
<evidence type="ECO:0000256" key="3">
    <source>
        <dbReference type="ARBA" id="ARBA00022679"/>
    </source>
</evidence>
<keyword evidence="5" id="KW-0547">Nucleotide-binding</keyword>
<dbReference type="PANTHER" id="PTHR46390">
    <property type="entry name" value="MANNOSE-1-PHOSPHATE GUANYLYLTRANSFERASE"/>
    <property type="match status" value="1"/>
</dbReference>
<comment type="catalytic activity">
    <reaction evidence="7">
        <text>alpha-D-mannose 1-phosphate + GTP + H(+) = GDP-alpha-D-mannose + diphosphate</text>
        <dbReference type="Rhea" id="RHEA:15229"/>
        <dbReference type="ChEBI" id="CHEBI:15378"/>
        <dbReference type="ChEBI" id="CHEBI:33019"/>
        <dbReference type="ChEBI" id="CHEBI:37565"/>
        <dbReference type="ChEBI" id="CHEBI:57527"/>
        <dbReference type="ChEBI" id="CHEBI:58409"/>
        <dbReference type="EC" id="2.7.7.13"/>
    </reaction>
</comment>
<dbReference type="Pfam" id="PF22640">
    <property type="entry name" value="ManC_GMP_beta-helix"/>
    <property type="match status" value="1"/>
</dbReference>
<evidence type="ECO:0000259" key="9">
    <source>
        <dbReference type="Pfam" id="PF22640"/>
    </source>
</evidence>
<evidence type="ECO:0000313" key="10">
    <source>
        <dbReference type="EMBL" id="BAS28861.1"/>
    </source>
</evidence>
<dbReference type="GO" id="GO:0005525">
    <property type="term" value="F:GTP binding"/>
    <property type="evidence" value="ECO:0007669"/>
    <property type="project" value="UniProtKB-KW"/>
</dbReference>
<keyword evidence="3 10" id="KW-0808">Transferase</keyword>
<dbReference type="STRING" id="1555112.LIP_3032"/>
<gene>
    <name evidence="10" type="ORF">LIP_3032</name>
</gene>
<sequence length="358" mass="39864">MIGACIMAGGQGERFWPASRRKYPKQFLPLLDGKSPLQETVARLEALIPLEQTYVVTTESYAEQAREQLPELPEENLILEPVGRNTAACIGLAAVVMAERLGGDAVMAVLPADHWVRPVDAFQEVLTAAMQAAAQDDWLVTLGIRPSRPETGYGYIRHGSERLLVNGAPAYLVEAFVEKPSRERAQRYLSDGRYLWNSGIFAWRVATILDQLQRHLPEIHEPLEAVRPAVGTPRFWEVVQRVYPGLPAISIDYGVMERAERILVFPGSFAWDDLGSWPALTRVFPTDAAGNLTRGKVVLEDVRGSIVHANGKLIAALGVKDLVVVETEEAILVCERERAQELRRLVERIAEEGYESYL</sequence>
<evidence type="ECO:0000256" key="7">
    <source>
        <dbReference type="ARBA" id="ARBA00047343"/>
    </source>
</evidence>
<evidence type="ECO:0000256" key="2">
    <source>
        <dbReference type="ARBA" id="ARBA00012387"/>
    </source>
</evidence>